<reference evidence="1" key="1">
    <citation type="submission" date="2023-04" db="EMBL/GenBank/DDBJ databases">
        <title>Ambrosiozyma monospora NBRC 10751.</title>
        <authorList>
            <person name="Ichikawa N."/>
            <person name="Sato H."/>
            <person name="Tonouchi N."/>
        </authorList>
    </citation>
    <scope>NUCLEOTIDE SEQUENCE</scope>
    <source>
        <strain evidence="1">NBRC 10751</strain>
    </source>
</reference>
<evidence type="ECO:0000313" key="2">
    <source>
        <dbReference type="Proteomes" id="UP001165064"/>
    </source>
</evidence>
<comment type="caution">
    <text evidence="1">The sequence shown here is derived from an EMBL/GenBank/DDBJ whole genome shotgun (WGS) entry which is preliminary data.</text>
</comment>
<accession>A0ACB5SZ65</accession>
<proteinExistence type="predicted"/>
<evidence type="ECO:0000313" key="1">
    <source>
        <dbReference type="EMBL" id="GME77459.1"/>
    </source>
</evidence>
<protein>
    <submittedName>
        <fullName evidence="1">Unnamed protein product</fullName>
    </submittedName>
</protein>
<dbReference type="EMBL" id="BSXS01001856">
    <property type="protein sequence ID" value="GME77459.1"/>
    <property type="molecule type" value="Genomic_DNA"/>
</dbReference>
<sequence length="90" mass="10512">MFKVLNFRKYKKSSNPGKLREYNIESKRRQAARKKERKQQQKESPEQTQPQQPDNKKQKRVCGIKDLINESESSNTKIDELAAKVPVIPA</sequence>
<organism evidence="1 2">
    <name type="scientific">Ambrosiozyma monospora</name>
    <name type="common">Yeast</name>
    <name type="synonym">Endomycopsis monosporus</name>
    <dbReference type="NCBI Taxonomy" id="43982"/>
    <lineage>
        <taxon>Eukaryota</taxon>
        <taxon>Fungi</taxon>
        <taxon>Dikarya</taxon>
        <taxon>Ascomycota</taxon>
        <taxon>Saccharomycotina</taxon>
        <taxon>Pichiomycetes</taxon>
        <taxon>Pichiales</taxon>
        <taxon>Pichiaceae</taxon>
        <taxon>Ambrosiozyma</taxon>
    </lineage>
</organism>
<dbReference type="Proteomes" id="UP001165064">
    <property type="component" value="Unassembled WGS sequence"/>
</dbReference>
<gene>
    <name evidence="1" type="ORF">Amon02_000304400</name>
</gene>
<name>A0ACB5SZ65_AMBMO</name>
<keyword evidence="2" id="KW-1185">Reference proteome</keyword>